<evidence type="ECO:0000256" key="3">
    <source>
        <dbReference type="ARBA" id="ARBA00022884"/>
    </source>
</evidence>
<comment type="function">
    <text evidence="7">This is one of the proteins that bind and probably mediate the attachment of the 5S RNA into the large ribosomal subunit, where it forms part of the central protuberance.</text>
</comment>
<name>A0AAT9G707_9RICK</name>
<comment type="similarity">
    <text evidence="1 7">Belongs to the universal ribosomal protein uL18 family.</text>
</comment>
<evidence type="ECO:0000256" key="4">
    <source>
        <dbReference type="ARBA" id="ARBA00022980"/>
    </source>
</evidence>
<dbReference type="SUPFAM" id="SSF53137">
    <property type="entry name" value="Translational machinery components"/>
    <property type="match status" value="1"/>
</dbReference>
<evidence type="ECO:0000256" key="1">
    <source>
        <dbReference type="ARBA" id="ARBA00007116"/>
    </source>
</evidence>
<gene>
    <name evidence="7 8" type="primary">rplR</name>
    <name evidence="8" type="ORF">DMENIID0002_02140</name>
</gene>
<dbReference type="GO" id="GO:0006412">
    <property type="term" value="P:translation"/>
    <property type="evidence" value="ECO:0007669"/>
    <property type="project" value="UniProtKB-UniRule"/>
</dbReference>
<dbReference type="InterPro" id="IPR004389">
    <property type="entry name" value="Ribosomal_uL18_bac-type"/>
</dbReference>
<dbReference type="Gene3D" id="3.30.420.100">
    <property type="match status" value="1"/>
</dbReference>
<dbReference type="InterPro" id="IPR057268">
    <property type="entry name" value="Ribosomal_L18"/>
</dbReference>
<dbReference type="HAMAP" id="MF_01337_B">
    <property type="entry name" value="Ribosomal_uL18_B"/>
    <property type="match status" value="1"/>
</dbReference>
<keyword evidence="5 7" id="KW-0687">Ribonucleoprotein</keyword>
<dbReference type="AlphaFoldDB" id="A0AAT9G707"/>
<dbReference type="CDD" id="cd00432">
    <property type="entry name" value="Ribosomal_L18_L5e"/>
    <property type="match status" value="1"/>
</dbReference>
<evidence type="ECO:0000313" key="8">
    <source>
        <dbReference type="EMBL" id="BFD45568.1"/>
    </source>
</evidence>
<dbReference type="FunFam" id="3.30.420.100:FF:000001">
    <property type="entry name" value="50S ribosomal protein L18"/>
    <property type="match status" value="1"/>
</dbReference>
<dbReference type="Pfam" id="PF00861">
    <property type="entry name" value="Ribosomal_L18p"/>
    <property type="match status" value="1"/>
</dbReference>
<dbReference type="EMBL" id="AP029170">
    <property type="protein sequence ID" value="BFD45568.1"/>
    <property type="molecule type" value="Genomic_DNA"/>
</dbReference>
<sequence length="118" mass="13170">MRSSKLKFDIRKARVRSKISKVSNRLRLSIFKSGKHIYAQVIDDKQSITIASASTLDKEIRQLKKSNCNIGTATKVGDLIGERASLKGVQEVVFDKGGYKYHGVVKALADAARKKMKF</sequence>
<comment type="subunit">
    <text evidence="7">Part of the 50S ribosomal subunit; part of the 5S rRNA/L5/L18/L25 subcomplex. Contacts the 5S and 23S rRNAs.</text>
</comment>
<proteinExistence type="inferred from homology"/>
<dbReference type="GO" id="GO:0022625">
    <property type="term" value="C:cytosolic large ribosomal subunit"/>
    <property type="evidence" value="ECO:0007669"/>
    <property type="project" value="TreeGrafter"/>
</dbReference>
<dbReference type="PANTHER" id="PTHR12899:SF3">
    <property type="entry name" value="LARGE RIBOSOMAL SUBUNIT PROTEIN UL18M"/>
    <property type="match status" value="1"/>
</dbReference>
<evidence type="ECO:0000256" key="7">
    <source>
        <dbReference type="HAMAP-Rule" id="MF_01337"/>
    </source>
</evidence>
<evidence type="ECO:0000256" key="2">
    <source>
        <dbReference type="ARBA" id="ARBA00022730"/>
    </source>
</evidence>
<dbReference type="InterPro" id="IPR005484">
    <property type="entry name" value="Ribosomal_uL18_bac/plant/anim"/>
</dbReference>
<dbReference type="GO" id="GO:0003735">
    <property type="term" value="F:structural constituent of ribosome"/>
    <property type="evidence" value="ECO:0007669"/>
    <property type="project" value="InterPro"/>
</dbReference>
<organism evidence="8">
    <name type="scientific">Candidatus Tisiphia endosymbiont of Sergentomyia squamirostris</name>
    <dbReference type="NCBI Taxonomy" id="3113639"/>
    <lineage>
        <taxon>Bacteria</taxon>
        <taxon>Pseudomonadati</taxon>
        <taxon>Pseudomonadota</taxon>
        <taxon>Alphaproteobacteria</taxon>
        <taxon>Rickettsiales</taxon>
        <taxon>Rickettsiaceae</taxon>
        <taxon>Rickettsieae</taxon>
        <taxon>Candidatus Tisiphia</taxon>
    </lineage>
</organism>
<protein>
    <recommendedName>
        <fullName evidence="6 7">Large ribosomal subunit protein uL18</fullName>
    </recommendedName>
</protein>
<evidence type="ECO:0000256" key="6">
    <source>
        <dbReference type="ARBA" id="ARBA00035197"/>
    </source>
</evidence>
<keyword evidence="3 7" id="KW-0694">RNA-binding</keyword>
<evidence type="ECO:0000256" key="5">
    <source>
        <dbReference type="ARBA" id="ARBA00023274"/>
    </source>
</evidence>
<keyword evidence="4 7" id="KW-0689">Ribosomal protein</keyword>
<dbReference type="GO" id="GO:0008097">
    <property type="term" value="F:5S rRNA binding"/>
    <property type="evidence" value="ECO:0007669"/>
    <property type="project" value="TreeGrafter"/>
</dbReference>
<keyword evidence="2 7" id="KW-0699">rRNA-binding</keyword>
<accession>A0AAT9G707</accession>
<dbReference type="PANTHER" id="PTHR12899">
    <property type="entry name" value="39S RIBOSOMAL PROTEIN L18, MITOCHONDRIAL"/>
    <property type="match status" value="1"/>
</dbReference>
<reference evidence="8" key="1">
    <citation type="submission" date="2024-01" db="EMBL/GenBank/DDBJ databases">
        <title>Sequencing the genomes of a sandfly, Sergentomyia squamirostris, and its two endosymbionts.</title>
        <authorList>
            <person name="Itokawa K."/>
            <person name="Sanjoba C."/>
        </authorList>
    </citation>
    <scope>NUCLEOTIDE SEQUENCE</scope>
    <source>
        <strain evidence="8">RiSSQ</strain>
    </source>
</reference>
<dbReference type="NCBIfam" id="TIGR00060">
    <property type="entry name" value="L18_bact"/>
    <property type="match status" value="1"/>
</dbReference>